<dbReference type="Proteomes" id="UP001153069">
    <property type="component" value="Unassembled WGS sequence"/>
</dbReference>
<organism evidence="1 2">
    <name type="scientific">Seminavis robusta</name>
    <dbReference type="NCBI Taxonomy" id="568900"/>
    <lineage>
        <taxon>Eukaryota</taxon>
        <taxon>Sar</taxon>
        <taxon>Stramenopiles</taxon>
        <taxon>Ochrophyta</taxon>
        <taxon>Bacillariophyta</taxon>
        <taxon>Bacillariophyceae</taxon>
        <taxon>Bacillariophycidae</taxon>
        <taxon>Naviculales</taxon>
        <taxon>Naviculaceae</taxon>
        <taxon>Seminavis</taxon>
    </lineage>
</organism>
<evidence type="ECO:0000313" key="1">
    <source>
        <dbReference type="EMBL" id="CAB9530909.1"/>
    </source>
</evidence>
<gene>
    <name evidence="1" type="ORF">SEMRO_3107_G343880.1</name>
</gene>
<evidence type="ECO:0000313" key="2">
    <source>
        <dbReference type="Proteomes" id="UP001153069"/>
    </source>
</evidence>
<proteinExistence type="predicted"/>
<keyword evidence="2" id="KW-1185">Reference proteome</keyword>
<sequence length="67" mass="7348">MKASRQDVSPSLPKVPIARLVGHDGPIQQVQFAAIVCMEPIDDTYLALGQKETLLTTTDVQYSFTLT</sequence>
<reference evidence="1" key="1">
    <citation type="submission" date="2020-06" db="EMBL/GenBank/DDBJ databases">
        <authorList>
            <consortium name="Plant Systems Biology data submission"/>
        </authorList>
    </citation>
    <scope>NUCLEOTIDE SEQUENCE</scope>
    <source>
        <strain evidence="1">D6</strain>
    </source>
</reference>
<comment type="caution">
    <text evidence="1">The sequence shown here is derived from an EMBL/GenBank/DDBJ whole genome shotgun (WGS) entry which is preliminary data.</text>
</comment>
<accession>A0A9N8F4W9</accession>
<name>A0A9N8F4W9_9STRA</name>
<dbReference type="EMBL" id="CAICTM010003105">
    <property type="protein sequence ID" value="CAB9530909.1"/>
    <property type="molecule type" value="Genomic_DNA"/>
</dbReference>
<dbReference type="AlphaFoldDB" id="A0A9N8F4W9"/>
<protein>
    <submittedName>
        <fullName evidence="1">Uncharacterized protein</fullName>
    </submittedName>
</protein>